<dbReference type="HAMAP" id="MF_00328">
    <property type="entry name" value="Guanylate_kinase"/>
    <property type="match status" value="1"/>
</dbReference>
<dbReference type="FunFam" id="3.30.63.10:FF:000005">
    <property type="entry name" value="Guanylate kinase"/>
    <property type="match status" value="1"/>
</dbReference>
<evidence type="ECO:0000256" key="11">
    <source>
        <dbReference type="ARBA" id="ARBA00030128"/>
    </source>
</evidence>
<comment type="similarity">
    <text evidence="3 13">Belongs to the guanylate kinase family.</text>
</comment>
<keyword evidence="6 13" id="KW-0963">Cytoplasm</keyword>
<dbReference type="PANTHER" id="PTHR23117:SF13">
    <property type="entry name" value="GUANYLATE KINASE"/>
    <property type="match status" value="1"/>
</dbReference>
<evidence type="ECO:0000256" key="10">
    <source>
        <dbReference type="ARBA" id="ARBA00022840"/>
    </source>
</evidence>
<dbReference type="Gene3D" id="3.30.63.10">
    <property type="entry name" value="Guanylate Kinase phosphate binding domain"/>
    <property type="match status" value="1"/>
</dbReference>
<dbReference type="SMART" id="SM00072">
    <property type="entry name" value="GuKc"/>
    <property type="match status" value="1"/>
</dbReference>
<dbReference type="RefSeq" id="WP_200386057.1">
    <property type="nucleotide sequence ID" value="NZ_NRSD01000001.1"/>
</dbReference>
<dbReference type="InterPro" id="IPR027417">
    <property type="entry name" value="P-loop_NTPase"/>
</dbReference>
<dbReference type="AlphaFoldDB" id="A0A9X0WFB7"/>
<evidence type="ECO:0000256" key="9">
    <source>
        <dbReference type="ARBA" id="ARBA00022777"/>
    </source>
</evidence>
<keyword evidence="10 13" id="KW-0067">ATP-binding</keyword>
<keyword evidence="7 13" id="KW-0808">Transferase</keyword>
<dbReference type="Gene3D" id="3.40.50.300">
    <property type="entry name" value="P-loop containing nucleotide triphosphate hydrolases"/>
    <property type="match status" value="1"/>
</dbReference>
<evidence type="ECO:0000256" key="4">
    <source>
        <dbReference type="ARBA" id="ARBA00012961"/>
    </source>
</evidence>
<evidence type="ECO:0000256" key="3">
    <source>
        <dbReference type="ARBA" id="ARBA00005790"/>
    </source>
</evidence>
<evidence type="ECO:0000256" key="2">
    <source>
        <dbReference type="ARBA" id="ARBA00004496"/>
    </source>
</evidence>
<dbReference type="PANTHER" id="PTHR23117">
    <property type="entry name" value="GUANYLATE KINASE-RELATED"/>
    <property type="match status" value="1"/>
</dbReference>
<dbReference type="EC" id="2.7.4.8" evidence="4 13"/>
<evidence type="ECO:0000256" key="6">
    <source>
        <dbReference type="ARBA" id="ARBA00022490"/>
    </source>
</evidence>
<evidence type="ECO:0000259" key="14">
    <source>
        <dbReference type="PROSITE" id="PS50052"/>
    </source>
</evidence>
<comment type="function">
    <text evidence="1 13">Essential for recycling GMP and indirectly, cGMP.</text>
</comment>
<feature type="binding site" evidence="13">
    <location>
        <begin position="11"/>
        <end position="18"/>
    </location>
    <ligand>
        <name>ATP</name>
        <dbReference type="ChEBI" id="CHEBI:30616"/>
    </ligand>
</feature>
<gene>
    <name evidence="13" type="primary">gmk</name>
    <name evidence="15" type="ORF">CKO25_01090</name>
</gene>
<evidence type="ECO:0000256" key="7">
    <source>
        <dbReference type="ARBA" id="ARBA00022679"/>
    </source>
</evidence>
<dbReference type="InterPro" id="IPR020590">
    <property type="entry name" value="Guanylate_kinase_CS"/>
</dbReference>
<organism evidence="15 16">
    <name type="scientific">Thiocapsa imhoffii</name>
    <dbReference type="NCBI Taxonomy" id="382777"/>
    <lineage>
        <taxon>Bacteria</taxon>
        <taxon>Pseudomonadati</taxon>
        <taxon>Pseudomonadota</taxon>
        <taxon>Gammaproteobacteria</taxon>
        <taxon>Chromatiales</taxon>
        <taxon>Chromatiaceae</taxon>
        <taxon>Thiocapsa</taxon>
    </lineage>
</organism>
<keyword evidence="8 13" id="KW-0547">Nucleotide-binding</keyword>
<protein>
    <recommendedName>
        <fullName evidence="5 13">Guanylate kinase</fullName>
        <ecNumber evidence="4 13">2.7.4.8</ecNumber>
    </recommendedName>
    <alternativeName>
        <fullName evidence="11 13">GMP kinase</fullName>
    </alternativeName>
</protein>
<comment type="subcellular location">
    <subcellularLocation>
        <location evidence="2 13">Cytoplasm</location>
    </subcellularLocation>
</comment>
<name>A0A9X0WFB7_9GAMM</name>
<evidence type="ECO:0000256" key="8">
    <source>
        <dbReference type="ARBA" id="ARBA00022741"/>
    </source>
</evidence>
<reference evidence="15 16" key="1">
    <citation type="journal article" date="2020" name="Microorganisms">
        <title>Osmotic Adaptation and Compatible Solute Biosynthesis of Phototrophic Bacteria as Revealed from Genome Analyses.</title>
        <authorList>
            <person name="Imhoff J.F."/>
            <person name="Rahn T."/>
            <person name="Kunzel S."/>
            <person name="Keller A."/>
            <person name="Neulinger S.C."/>
        </authorList>
    </citation>
    <scope>NUCLEOTIDE SEQUENCE [LARGE SCALE GENOMIC DNA]</scope>
    <source>
        <strain evidence="15 16">DSM 21303</strain>
    </source>
</reference>
<dbReference type="NCBIfam" id="TIGR03263">
    <property type="entry name" value="guanyl_kin"/>
    <property type="match status" value="1"/>
</dbReference>
<evidence type="ECO:0000256" key="12">
    <source>
        <dbReference type="ARBA" id="ARBA00048594"/>
    </source>
</evidence>
<evidence type="ECO:0000256" key="13">
    <source>
        <dbReference type="HAMAP-Rule" id="MF_00328"/>
    </source>
</evidence>
<dbReference type="PROSITE" id="PS00856">
    <property type="entry name" value="GUANYLATE_KINASE_1"/>
    <property type="match status" value="1"/>
</dbReference>
<evidence type="ECO:0000256" key="1">
    <source>
        <dbReference type="ARBA" id="ARBA00003531"/>
    </source>
</evidence>
<dbReference type="Proteomes" id="UP001138802">
    <property type="component" value="Unassembled WGS sequence"/>
</dbReference>
<dbReference type="Pfam" id="PF00625">
    <property type="entry name" value="Guanylate_kin"/>
    <property type="match status" value="1"/>
</dbReference>
<comment type="catalytic activity">
    <reaction evidence="12 13">
        <text>GMP + ATP = GDP + ADP</text>
        <dbReference type="Rhea" id="RHEA:20780"/>
        <dbReference type="ChEBI" id="CHEBI:30616"/>
        <dbReference type="ChEBI" id="CHEBI:58115"/>
        <dbReference type="ChEBI" id="CHEBI:58189"/>
        <dbReference type="ChEBI" id="CHEBI:456216"/>
        <dbReference type="EC" id="2.7.4.8"/>
    </reaction>
</comment>
<dbReference type="GO" id="GO:0004385">
    <property type="term" value="F:GMP kinase activity"/>
    <property type="evidence" value="ECO:0007669"/>
    <property type="project" value="UniProtKB-UniRule"/>
</dbReference>
<dbReference type="PROSITE" id="PS50052">
    <property type="entry name" value="GUANYLATE_KINASE_2"/>
    <property type="match status" value="1"/>
</dbReference>
<keyword evidence="16" id="KW-1185">Reference proteome</keyword>
<accession>A0A9X0WFB7</accession>
<dbReference type="GO" id="GO:0005829">
    <property type="term" value="C:cytosol"/>
    <property type="evidence" value="ECO:0007669"/>
    <property type="project" value="TreeGrafter"/>
</dbReference>
<dbReference type="GO" id="GO:0005524">
    <property type="term" value="F:ATP binding"/>
    <property type="evidence" value="ECO:0007669"/>
    <property type="project" value="UniProtKB-UniRule"/>
</dbReference>
<sequence>MNEGILLIVSAPSGAGKTSLMKALLARDPALTLSVSCTTRAARPGEQDGVHYHFVAPAEFQAALRAGDFLEHARVFDNWYGTRAADVRTRLAEGHDVILEIDWQGARQVRECFPTSVGIFILPPSIAELERRLRGRGTDSDAVIARRMAQARSEMTHADEYKYLVVNDRFDGALDALAAIVVAERHLMVRQRSRVAFAFAF</sequence>
<dbReference type="InterPro" id="IPR008144">
    <property type="entry name" value="Guanylate_kin-like_dom"/>
</dbReference>
<keyword evidence="9 13" id="KW-0418">Kinase</keyword>
<dbReference type="InterPro" id="IPR008145">
    <property type="entry name" value="GK/Ca_channel_bsu"/>
</dbReference>
<evidence type="ECO:0000313" key="15">
    <source>
        <dbReference type="EMBL" id="MBK1643269.1"/>
    </source>
</evidence>
<feature type="domain" description="Guanylate kinase-like" evidence="14">
    <location>
        <begin position="4"/>
        <end position="182"/>
    </location>
</feature>
<proteinExistence type="inferred from homology"/>
<dbReference type="InterPro" id="IPR017665">
    <property type="entry name" value="Guanylate_kinase"/>
</dbReference>
<evidence type="ECO:0000313" key="16">
    <source>
        <dbReference type="Proteomes" id="UP001138802"/>
    </source>
</evidence>
<comment type="caution">
    <text evidence="15">The sequence shown here is derived from an EMBL/GenBank/DDBJ whole genome shotgun (WGS) entry which is preliminary data.</text>
</comment>
<dbReference type="SUPFAM" id="SSF52540">
    <property type="entry name" value="P-loop containing nucleoside triphosphate hydrolases"/>
    <property type="match status" value="1"/>
</dbReference>
<evidence type="ECO:0000256" key="5">
    <source>
        <dbReference type="ARBA" id="ARBA00016296"/>
    </source>
</evidence>
<dbReference type="CDD" id="cd00071">
    <property type="entry name" value="GMPK"/>
    <property type="match status" value="1"/>
</dbReference>
<dbReference type="EMBL" id="NRSD01000001">
    <property type="protein sequence ID" value="MBK1643269.1"/>
    <property type="molecule type" value="Genomic_DNA"/>
</dbReference>